<dbReference type="EMBL" id="CH476615">
    <property type="protein sequence ID" value="EEP77611.1"/>
    <property type="molecule type" value="Genomic_DNA"/>
</dbReference>
<name>C4JG62_UNCRE</name>
<evidence type="ECO:0000256" key="1">
    <source>
        <dbReference type="ARBA" id="ARBA00008987"/>
    </source>
</evidence>
<evidence type="ECO:0000313" key="5">
    <source>
        <dbReference type="EMBL" id="EEP77611.1"/>
    </source>
</evidence>
<dbReference type="eggNOG" id="KOG0908">
    <property type="taxonomic scope" value="Eukaryota"/>
</dbReference>
<dbReference type="InterPro" id="IPR036249">
    <property type="entry name" value="Thioredoxin-like_sf"/>
</dbReference>
<accession>C4JG62</accession>
<dbReference type="InterPro" id="IPR017937">
    <property type="entry name" value="Thioredoxin_CS"/>
</dbReference>
<dbReference type="InParanoid" id="C4JG62"/>
<dbReference type="AlphaFoldDB" id="C4JG62"/>
<comment type="similarity">
    <text evidence="1">Belongs to the thioredoxin family.</text>
</comment>
<dbReference type="InterPro" id="IPR008979">
    <property type="entry name" value="Galactose-bd-like_sf"/>
</dbReference>
<dbReference type="PANTHER" id="PTHR46115">
    <property type="entry name" value="THIOREDOXIN-LIKE PROTEIN 1"/>
    <property type="match status" value="1"/>
</dbReference>
<dbReference type="SUPFAM" id="SSF49785">
    <property type="entry name" value="Galactose-binding domain-like"/>
    <property type="match status" value="1"/>
</dbReference>
<dbReference type="VEuPathDB" id="FungiDB:UREG_02460"/>
<dbReference type="Pfam" id="PF06201">
    <property type="entry name" value="PITH"/>
    <property type="match status" value="1"/>
</dbReference>
<dbReference type="Gene3D" id="2.60.120.470">
    <property type="entry name" value="PITH domain"/>
    <property type="match status" value="1"/>
</dbReference>
<dbReference type="STRING" id="336963.C4JG62"/>
<dbReference type="RefSeq" id="XP_002542944.1">
    <property type="nucleotide sequence ID" value="XM_002542898.1"/>
</dbReference>
<keyword evidence="2" id="KW-1015">Disulfide bond</keyword>
<dbReference type="PROSITE" id="PS51352">
    <property type="entry name" value="THIOREDOXIN_2"/>
    <property type="match status" value="1"/>
</dbReference>
<reference evidence="6" key="1">
    <citation type="journal article" date="2009" name="Genome Res.">
        <title>Comparative genomic analyses of the human fungal pathogens Coccidioides and their relatives.</title>
        <authorList>
            <person name="Sharpton T.J."/>
            <person name="Stajich J.E."/>
            <person name="Rounsley S.D."/>
            <person name="Gardner M.J."/>
            <person name="Wortman J.R."/>
            <person name="Jordar V.S."/>
            <person name="Maiti R."/>
            <person name="Kodira C.D."/>
            <person name="Neafsey D.E."/>
            <person name="Zeng Q."/>
            <person name="Hung C.-Y."/>
            <person name="McMahan C."/>
            <person name="Muszewska A."/>
            <person name="Grynberg M."/>
            <person name="Mandel M.A."/>
            <person name="Kellner E.M."/>
            <person name="Barker B.M."/>
            <person name="Galgiani J.N."/>
            <person name="Orbach M.J."/>
            <person name="Kirkland T.N."/>
            <person name="Cole G.T."/>
            <person name="Henn M.R."/>
            <person name="Birren B.W."/>
            <person name="Taylor J.W."/>
        </authorList>
    </citation>
    <scope>NUCLEOTIDE SEQUENCE [LARGE SCALE GENOMIC DNA]</scope>
    <source>
        <strain evidence="6">UAMH 1704</strain>
    </source>
</reference>
<dbReference type="SUPFAM" id="SSF52833">
    <property type="entry name" value="Thioredoxin-like"/>
    <property type="match status" value="1"/>
</dbReference>
<dbReference type="InterPro" id="IPR010400">
    <property type="entry name" value="PITH_dom"/>
</dbReference>
<evidence type="ECO:0000256" key="2">
    <source>
        <dbReference type="ARBA" id="ARBA00023157"/>
    </source>
</evidence>
<dbReference type="InterPro" id="IPR013766">
    <property type="entry name" value="Thioredoxin_domain"/>
</dbReference>
<dbReference type="PROSITE" id="PS51532">
    <property type="entry name" value="PITH"/>
    <property type="match status" value="1"/>
</dbReference>
<feature type="domain" description="Thioredoxin" evidence="3">
    <location>
        <begin position="1"/>
        <end position="109"/>
    </location>
</feature>
<dbReference type="OMA" id="PIFEMFP"/>
<keyword evidence="6" id="KW-1185">Reference proteome</keyword>
<gene>
    <name evidence="5" type="ORF">UREG_02460</name>
</gene>
<dbReference type="KEGG" id="ure:UREG_02460"/>
<dbReference type="Pfam" id="PF00085">
    <property type="entry name" value="Thioredoxin"/>
    <property type="match status" value="1"/>
</dbReference>
<dbReference type="PRINTS" id="PR00421">
    <property type="entry name" value="THIOREDOXIN"/>
</dbReference>
<protein>
    <recommendedName>
        <fullName evidence="7">Thioredoxin</fullName>
    </recommendedName>
</protein>
<evidence type="ECO:0000259" key="4">
    <source>
        <dbReference type="PROSITE" id="PS51532"/>
    </source>
</evidence>
<dbReference type="OrthoDB" id="2121326at2759"/>
<organism evidence="5 6">
    <name type="scientific">Uncinocarpus reesii (strain UAMH 1704)</name>
    <dbReference type="NCBI Taxonomy" id="336963"/>
    <lineage>
        <taxon>Eukaryota</taxon>
        <taxon>Fungi</taxon>
        <taxon>Dikarya</taxon>
        <taxon>Ascomycota</taxon>
        <taxon>Pezizomycotina</taxon>
        <taxon>Eurotiomycetes</taxon>
        <taxon>Eurotiomycetidae</taxon>
        <taxon>Onygenales</taxon>
        <taxon>Onygenaceae</taxon>
        <taxon>Uncinocarpus</taxon>
    </lineage>
</organism>
<evidence type="ECO:0000259" key="3">
    <source>
        <dbReference type="PROSITE" id="PS51352"/>
    </source>
</evidence>
<dbReference type="GO" id="GO:0005737">
    <property type="term" value="C:cytoplasm"/>
    <property type="evidence" value="ECO:0007669"/>
    <property type="project" value="UniProtKB-ARBA"/>
</dbReference>
<evidence type="ECO:0008006" key="7">
    <source>
        <dbReference type="Google" id="ProtNLM"/>
    </source>
</evidence>
<dbReference type="Gene3D" id="3.40.30.10">
    <property type="entry name" value="Glutaredoxin"/>
    <property type="match status" value="1"/>
</dbReference>
<proteinExistence type="inferred from homology"/>
<dbReference type="HOGENOM" id="CLU_072377_0_0_1"/>
<sequence>MAKPVSIASSEQFFQLLTSSKILVADFYADWCGPCKTIAPVYEQLSARFSRPNEVTFTKVNVDQQQEISGAFSVTAMPTFLIFKDGDLVKTIKGANAQGLTSAVAEFATASEGGNAAADSESSETGAMWLGAATPKSYQDITENVEVKDIDLLNCDNDIAPGRVLFGKSQPSALRPKAKEEGKPDWVESDADEQLMLFMPFQASLKIHSLHITSLPPKDGDDEVPMRPKTIKFYTNRSHIIGFDEADDIQPTQEITIAPEDWDAKTGTAVVELRFVKFQRVSSVVAYFVDGDGDGDKIRLDRLRLFGESGEKREMGKLEKFGEAGGE</sequence>
<evidence type="ECO:0000313" key="6">
    <source>
        <dbReference type="Proteomes" id="UP000002058"/>
    </source>
</evidence>
<dbReference type="Proteomes" id="UP000002058">
    <property type="component" value="Unassembled WGS sequence"/>
</dbReference>
<dbReference type="PROSITE" id="PS00194">
    <property type="entry name" value="THIOREDOXIN_1"/>
    <property type="match status" value="1"/>
</dbReference>
<dbReference type="GeneID" id="8443146"/>
<dbReference type="CDD" id="cd02947">
    <property type="entry name" value="TRX_family"/>
    <property type="match status" value="1"/>
</dbReference>
<feature type="domain" description="PITH" evidence="4">
    <location>
        <begin position="130"/>
        <end position="325"/>
    </location>
</feature>
<dbReference type="InterPro" id="IPR037047">
    <property type="entry name" value="PITH_dom_sf"/>
</dbReference>